<protein>
    <submittedName>
        <fullName evidence="9">Cytochrome c</fullName>
    </submittedName>
</protein>
<organism evidence="9 10">
    <name type="scientific">Duganella zoogloeoides</name>
    <dbReference type="NCBI Taxonomy" id="75659"/>
    <lineage>
        <taxon>Bacteria</taxon>
        <taxon>Pseudomonadati</taxon>
        <taxon>Pseudomonadota</taxon>
        <taxon>Betaproteobacteria</taxon>
        <taxon>Burkholderiales</taxon>
        <taxon>Oxalobacteraceae</taxon>
        <taxon>Telluria group</taxon>
        <taxon>Duganella</taxon>
    </lineage>
</organism>
<feature type="domain" description="Cytochrome c" evidence="8">
    <location>
        <begin position="41"/>
        <end position="119"/>
    </location>
</feature>
<keyword evidence="7" id="KW-0732">Signal</keyword>
<dbReference type="SUPFAM" id="SSF46626">
    <property type="entry name" value="Cytochrome c"/>
    <property type="match status" value="1"/>
</dbReference>
<dbReference type="InterPro" id="IPR036909">
    <property type="entry name" value="Cyt_c-like_dom_sf"/>
</dbReference>
<dbReference type="Proteomes" id="UP001326110">
    <property type="component" value="Chromosome"/>
</dbReference>
<evidence type="ECO:0000256" key="6">
    <source>
        <dbReference type="PROSITE-ProRule" id="PRU00433"/>
    </source>
</evidence>
<evidence type="ECO:0000256" key="7">
    <source>
        <dbReference type="SAM" id="SignalP"/>
    </source>
</evidence>
<dbReference type="Gene3D" id="1.10.760.10">
    <property type="entry name" value="Cytochrome c-like domain"/>
    <property type="match status" value="1"/>
</dbReference>
<dbReference type="RefSeq" id="WP_322534019.1">
    <property type="nucleotide sequence ID" value="NZ_CP140152.1"/>
</dbReference>
<keyword evidence="4" id="KW-0249">Electron transport</keyword>
<evidence type="ECO:0000256" key="1">
    <source>
        <dbReference type="ARBA" id="ARBA00022448"/>
    </source>
</evidence>
<dbReference type="PRINTS" id="PR00605">
    <property type="entry name" value="CYTCHROMECIC"/>
</dbReference>
<proteinExistence type="predicted"/>
<evidence type="ECO:0000313" key="10">
    <source>
        <dbReference type="Proteomes" id="UP001326110"/>
    </source>
</evidence>
<keyword evidence="5 6" id="KW-0408">Iron</keyword>
<evidence type="ECO:0000313" key="9">
    <source>
        <dbReference type="EMBL" id="WQH03951.1"/>
    </source>
</evidence>
<dbReference type="InterPro" id="IPR008168">
    <property type="entry name" value="Cyt_C_IC"/>
</dbReference>
<keyword evidence="10" id="KW-1185">Reference proteome</keyword>
<keyword evidence="3 6" id="KW-0479">Metal-binding</keyword>
<keyword evidence="2 6" id="KW-0349">Heme</keyword>
<evidence type="ECO:0000256" key="4">
    <source>
        <dbReference type="ARBA" id="ARBA00022982"/>
    </source>
</evidence>
<name>A0ABZ0XWI8_9BURK</name>
<feature type="chain" id="PRO_5046567001" evidence="7">
    <location>
        <begin position="42"/>
        <end position="152"/>
    </location>
</feature>
<feature type="signal peptide" evidence="7">
    <location>
        <begin position="1"/>
        <end position="41"/>
    </location>
</feature>
<dbReference type="InterPro" id="IPR009056">
    <property type="entry name" value="Cyt_c-like_dom"/>
</dbReference>
<dbReference type="PANTHER" id="PTHR35008:SF4">
    <property type="entry name" value="BLL4482 PROTEIN"/>
    <property type="match status" value="1"/>
</dbReference>
<evidence type="ECO:0000256" key="2">
    <source>
        <dbReference type="ARBA" id="ARBA00022617"/>
    </source>
</evidence>
<gene>
    <name evidence="9" type="ORF">SR858_23340</name>
</gene>
<dbReference type="Pfam" id="PF13442">
    <property type="entry name" value="Cytochrome_CBB3"/>
    <property type="match status" value="1"/>
</dbReference>
<sequence length="152" mass="15866">MAADRPHPREGQRMKQILTTALMSAAALAATALLAAAPARAQSPDGKALFLKNCAACHQASGKGIPGAFPALAGSKFVTGDHGELAGVLLKGRGGMPDFSENINDRDMAAILTYVRGEWGNKADALTEDEIHKLRTALGVAQFGTAEMSNKH</sequence>
<dbReference type="InterPro" id="IPR051459">
    <property type="entry name" value="Cytochrome_c-type_DH"/>
</dbReference>
<reference evidence="9 10" key="1">
    <citation type="submission" date="2023-11" db="EMBL/GenBank/DDBJ databases">
        <title>MicrobeMod: A computational toolkit for identifying prokaryotic methylation and restriction-modification with nanopore sequencing.</title>
        <authorList>
            <person name="Crits-Christoph A."/>
            <person name="Kang S.C."/>
            <person name="Lee H."/>
            <person name="Ostrov N."/>
        </authorList>
    </citation>
    <scope>NUCLEOTIDE SEQUENCE [LARGE SCALE GENOMIC DNA]</scope>
    <source>
        <strain evidence="9 10">ATCC 25935</strain>
    </source>
</reference>
<evidence type="ECO:0000256" key="5">
    <source>
        <dbReference type="ARBA" id="ARBA00023004"/>
    </source>
</evidence>
<dbReference type="EMBL" id="CP140152">
    <property type="protein sequence ID" value="WQH03951.1"/>
    <property type="molecule type" value="Genomic_DNA"/>
</dbReference>
<evidence type="ECO:0000259" key="8">
    <source>
        <dbReference type="PROSITE" id="PS51007"/>
    </source>
</evidence>
<evidence type="ECO:0000256" key="3">
    <source>
        <dbReference type="ARBA" id="ARBA00022723"/>
    </source>
</evidence>
<dbReference type="PROSITE" id="PS51007">
    <property type="entry name" value="CYTC"/>
    <property type="match status" value="1"/>
</dbReference>
<dbReference type="PANTHER" id="PTHR35008">
    <property type="entry name" value="BLL4482 PROTEIN-RELATED"/>
    <property type="match status" value="1"/>
</dbReference>
<accession>A0ABZ0XWI8</accession>
<keyword evidence="1" id="KW-0813">Transport</keyword>